<name>A0A183TDQ3_SCHSO</name>
<evidence type="ECO:0000313" key="13">
    <source>
        <dbReference type="Proteomes" id="UP000275846"/>
    </source>
</evidence>
<gene>
    <name evidence="12" type="ORF">SSLN_LOCUS14601</name>
</gene>
<dbReference type="InterPro" id="IPR010989">
    <property type="entry name" value="SNARE"/>
</dbReference>
<feature type="domain" description="T-SNARE coiled-coil homology" evidence="11">
    <location>
        <begin position="198"/>
        <end position="260"/>
    </location>
</feature>
<keyword evidence="13" id="KW-1185">Reference proteome</keyword>
<dbReference type="WBParaSite" id="SSLN_0001515401-mRNA-1">
    <property type="protein sequence ID" value="SSLN_0001515401-mRNA-1"/>
    <property type="gene ID" value="SSLN_0001515401"/>
</dbReference>
<keyword evidence="4 10" id="KW-0812">Transmembrane</keyword>
<dbReference type="GO" id="GO:0031201">
    <property type="term" value="C:SNARE complex"/>
    <property type="evidence" value="ECO:0007669"/>
    <property type="project" value="TreeGrafter"/>
</dbReference>
<evidence type="ECO:0000256" key="2">
    <source>
        <dbReference type="ARBA" id="ARBA00009063"/>
    </source>
</evidence>
<comment type="similarity">
    <text evidence="2">Belongs to the syntaxin family.</text>
</comment>
<evidence type="ECO:0000313" key="14">
    <source>
        <dbReference type="WBParaSite" id="SSLN_0001515401-mRNA-1"/>
    </source>
</evidence>
<dbReference type="PROSITE" id="PS50192">
    <property type="entry name" value="T_SNARE"/>
    <property type="match status" value="1"/>
</dbReference>
<dbReference type="InterPro" id="IPR006012">
    <property type="entry name" value="Syntaxin/epimorphin_CS"/>
</dbReference>
<dbReference type="OrthoDB" id="10251371at2759"/>
<keyword evidence="6 10" id="KW-1133">Transmembrane helix</keyword>
<evidence type="ECO:0000256" key="5">
    <source>
        <dbReference type="ARBA" id="ARBA00022927"/>
    </source>
</evidence>
<evidence type="ECO:0000259" key="11">
    <source>
        <dbReference type="PROSITE" id="PS50192"/>
    </source>
</evidence>
<dbReference type="GO" id="GO:0048278">
    <property type="term" value="P:vesicle docking"/>
    <property type="evidence" value="ECO:0007669"/>
    <property type="project" value="TreeGrafter"/>
</dbReference>
<evidence type="ECO:0000256" key="7">
    <source>
        <dbReference type="ARBA" id="ARBA00023034"/>
    </source>
</evidence>
<evidence type="ECO:0000256" key="3">
    <source>
        <dbReference type="ARBA" id="ARBA00022448"/>
    </source>
</evidence>
<dbReference type="GO" id="GO:0000139">
    <property type="term" value="C:Golgi membrane"/>
    <property type="evidence" value="ECO:0007669"/>
    <property type="project" value="UniProtKB-SubCell"/>
</dbReference>
<dbReference type="Gene3D" id="1.20.58.70">
    <property type="match status" value="1"/>
</dbReference>
<dbReference type="SUPFAM" id="SSF47661">
    <property type="entry name" value="t-snare proteins"/>
    <property type="match status" value="1"/>
</dbReference>
<dbReference type="SMART" id="SM00397">
    <property type="entry name" value="t_SNARE"/>
    <property type="match status" value="1"/>
</dbReference>
<protein>
    <submittedName>
        <fullName evidence="14">t-SNARE coiled-coil homology domain-containing protein</fullName>
    </submittedName>
</protein>
<evidence type="ECO:0000256" key="9">
    <source>
        <dbReference type="ARBA" id="ARBA00023136"/>
    </source>
</evidence>
<dbReference type="PANTHER" id="PTHR19957">
    <property type="entry name" value="SYNTAXIN"/>
    <property type="match status" value="1"/>
</dbReference>
<dbReference type="GO" id="GO:0006906">
    <property type="term" value="P:vesicle fusion"/>
    <property type="evidence" value="ECO:0007669"/>
    <property type="project" value="TreeGrafter"/>
</dbReference>
<dbReference type="CDD" id="cd15845">
    <property type="entry name" value="SNARE_syntaxin16"/>
    <property type="match status" value="1"/>
</dbReference>
<dbReference type="GO" id="GO:0000149">
    <property type="term" value="F:SNARE binding"/>
    <property type="evidence" value="ECO:0007669"/>
    <property type="project" value="TreeGrafter"/>
</dbReference>
<reference evidence="12 13" key="2">
    <citation type="submission" date="2018-11" db="EMBL/GenBank/DDBJ databases">
        <authorList>
            <consortium name="Pathogen Informatics"/>
        </authorList>
    </citation>
    <scope>NUCLEOTIDE SEQUENCE [LARGE SCALE GENOMIC DNA]</scope>
    <source>
        <strain evidence="12 13">NST_G2</strain>
    </source>
</reference>
<accession>A0A183TDQ3</accession>
<keyword evidence="8" id="KW-0175">Coiled coil</keyword>
<dbReference type="Pfam" id="PF05739">
    <property type="entry name" value="SNARE"/>
    <property type="match status" value="1"/>
</dbReference>
<proteinExistence type="inferred from homology"/>
<dbReference type="GO" id="GO:0006886">
    <property type="term" value="P:intracellular protein transport"/>
    <property type="evidence" value="ECO:0007669"/>
    <property type="project" value="InterPro"/>
</dbReference>
<evidence type="ECO:0000256" key="10">
    <source>
        <dbReference type="SAM" id="Phobius"/>
    </source>
</evidence>
<evidence type="ECO:0000256" key="8">
    <source>
        <dbReference type="ARBA" id="ARBA00023054"/>
    </source>
</evidence>
<dbReference type="Proteomes" id="UP000275846">
    <property type="component" value="Unassembled WGS sequence"/>
</dbReference>
<dbReference type="InterPro" id="IPR000727">
    <property type="entry name" value="T_SNARE_dom"/>
</dbReference>
<comment type="subcellular location">
    <subcellularLocation>
        <location evidence="1">Golgi apparatus membrane</location>
        <topology evidence="1">Single-pass type IV membrane protein</topology>
    </subcellularLocation>
</comment>
<evidence type="ECO:0000256" key="1">
    <source>
        <dbReference type="ARBA" id="ARBA00004409"/>
    </source>
</evidence>
<sequence>MATRRLTDTFMFMRNNAIQDRQVPGSKRTRSPDKVKLLSEMTDIELGPSTAPEMKDLISLHDRHLVTANLDDNLDEDQEIEAQTRELTQLFTLCHRQLGQLSALKRRIQSSGGQQNEKLAANVISSIARTLQELSTTFRKAQSQYLNRLKTRDERIRGYLNLTLDSELTAYDAAGLQEFDLLEPASGDQTQQLLLENTVAVTQREQEITQIVRSIHELNEIFRDVAQLVVDQGTIVDRIDYNVEQTQVRVQEALKQLTKAQSHQRKNRKLLVIFILACLVMVLGSILLVTKFFK</sequence>
<reference evidence="14" key="1">
    <citation type="submission" date="2016-06" db="UniProtKB">
        <authorList>
            <consortium name="WormBaseParasite"/>
        </authorList>
    </citation>
    <scope>IDENTIFICATION</scope>
</reference>
<keyword evidence="5" id="KW-0653">Protein transport</keyword>
<keyword evidence="3" id="KW-0813">Transport</keyword>
<keyword evidence="9 10" id="KW-0472">Membrane</keyword>
<dbReference type="AlphaFoldDB" id="A0A183TDQ3"/>
<organism evidence="14">
    <name type="scientific">Schistocephalus solidus</name>
    <name type="common">Tapeworm</name>
    <dbReference type="NCBI Taxonomy" id="70667"/>
    <lineage>
        <taxon>Eukaryota</taxon>
        <taxon>Metazoa</taxon>
        <taxon>Spiralia</taxon>
        <taxon>Lophotrochozoa</taxon>
        <taxon>Platyhelminthes</taxon>
        <taxon>Cestoda</taxon>
        <taxon>Eucestoda</taxon>
        <taxon>Diphyllobothriidea</taxon>
        <taxon>Diphyllobothriidae</taxon>
        <taxon>Schistocephalus</taxon>
    </lineage>
</organism>
<dbReference type="InterPro" id="IPR045242">
    <property type="entry name" value="Syntaxin"/>
</dbReference>
<evidence type="ECO:0000256" key="6">
    <source>
        <dbReference type="ARBA" id="ARBA00022989"/>
    </source>
</evidence>
<evidence type="ECO:0000256" key="4">
    <source>
        <dbReference type="ARBA" id="ARBA00022692"/>
    </source>
</evidence>
<dbReference type="PROSITE" id="PS00914">
    <property type="entry name" value="SYNTAXIN"/>
    <property type="match status" value="1"/>
</dbReference>
<dbReference type="GO" id="GO:0005484">
    <property type="term" value="F:SNAP receptor activity"/>
    <property type="evidence" value="ECO:0007669"/>
    <property type="project" value="InterPro"/>
</dbReference>
<dbReference type="STRING" id="70667.A0A183TDQ3"/>
<dbReference type="EMBL" id="UYSU01039123">
    <property type="protein sequence ID" value="VDM00987.1"/>
    <property type="molecule type" value="Genomic_DNA"/>
</dbReference>
<dbReference type="PANTHER" id="PTHR19957:SF83">
    <property type="entry name" value="SYNTAXIN-16"/>
    <property type="match status" value="1"/>
</dbReference>
<feature type="transmembrane region" description="Helical" evidence="10">
    <location>
        <begin position="270"/>
        <end position="293"/>
    </location>
</feature>
<keyword evidence="7" id="KW-0333">Golgi apparatus</keyword>
<evidence type="ECO:0000313" key="12">
    <source>
        <dbReference type="EMBL" id="VDM00987.1"/>
    </source>
</evidence>